<sequence length="246" mass="28131">MTNERDREAAARVFLGKTIRLLSGADSQPARRIRLRGQRKPIGRYPSLKAGRGVKWEAIHEQHLMWILEADANVVSYLEQPYTLVIQRPGERDLRYTPDLRCVMWDGTGEVIETKDTPEEFEDPEYARKLEIAEQVFHAEGMVFRRLTAVDDIDVEPRLSNSRLISGHRYTFVRSLDELKLREAIDAAGGTLPYGRAIEVLSATADRWDVLARARLHALIVRRVAAVDLYQRLDADALITEAPRRT</sequence>
<dbReference type="AlphaFoldDB" id="A0A447CYN2"/>
<evidence type="ECO:0000313" key="3">
    <source>
        <dbReference type="Proteomes" id="UP000289200"/>
    </source>
</evidence>
<evidence type="ECO:0000259" key="1">
    <source>
        <dbReference type="Pfam" id="PF08722"/>
    </source>
</evidence>
<dbReference type="InterPro" id="IPR014833">
    <property type="entry name" value="TnsA_N"/>
</dbReference>
<organism evidence="2 3">
    <name type="scientific">Rhodoplanes serenus</name>
    <dbReference type="NCBI Taxonomy" id="200615"/>
    <lineage>
        <taxon>Bacteria</taxon>
        <taxon>Pseudomonadati</taxon>
        <taxon>Pseudomonadota</taxon>
        <taxon>Alphaproteobacteria</taxon>
        <taxon>Hyphomicrobiales</taxon>
        <taxon>Nitrobacteraceae</taxon>
        <taxon>Rhodoplanes</taxon>
    </lineage>
</organism>
<comment type="caution">
    <text evidence="2">The sequence shown here is derived from an EMBL/GenBank/DDBJ whole genome shotgun (WGS) entry which is preliminary data.</text>
</comment>
<dbReference type="OrthoDB" id="9099598at2"/>
<dbReference type="Pfam" id="PF08722">
    <property type="entry name" value="Tn7_TnsA-like_N"/>
    <property type="match status" value="1"/>
</dbReference>
<accession>A0A447CYN2</accession>
<proteinExistence type="predicted"/>
<reference evidence="3" key="1">
    <citation type="submission" date="2018-10" db="EMBL/GenBank/DDBJ databases">
        <authorList>
            <person name="Peiro R."/>
            <person name="Begona"/>
            <person name="Cbmso G."/>
            <person name="Lopez M."/>
            <person name="Gonzalez S."/>
            <person name="Sacristan E."/>
            <person name="Castillo E."/>
        </authorList>
    </citation>
    <scope>NUCLEOTIDE SEQUENCE [LARGE SCALE GENOMIC DNA]</scope>
</reference>
<evidence type="ECO:0000313" key="2">
    <source>
        <dbReference type="EMBL" id="VCU10338.1"/>
    </source>
</evidence>
<feature type="domain" description="TnsA endonuclease N-terminal" evidence="1">
    <location>
        <begin position="71"/>
        <end position="148"/>
    </location>
</feature>
<name>A0A447CYN2_9BRAD</name>
<protein>
    <recommendedName>
        <fullName evidence="1">TnsA endonuclease N-terminal domain-containing protein</fullName>
    </recommendedName>
</protein>
<dbReference type="EMBL" id="UWOC01000167">
    <property type="protein sequence ID" value="VCU10338.1"/>
    <property type="molecule type" value="Genomic_DNA"/>
</dbReference>
<keyword evidence="3" id="KW-1185">Reference proteome</keyword>
<gene>
    <name evidence="2" type="ORF">RHODGE_RHODGE_03527</name>
</gene>
<dbReference type="Proteomes" id="UP000289200">
    <property type="component" value="Unassembled WGS sequence"/>
</dbReference>
<dbReference type="RefSeq" id="WP_129610408.1">
    <property type="nucleotide sequence ID" value="NZ_UWOC01000167.1"/>
</dbReference>